<name>A0ABV4UPN5_9MICC</name>
<dbReference type="RefSeq" id="WP_373972776.1">
    <property type="nucleotide sequence ID" value="NZ_JBHDLJ010000012.1"/>
</dbReference>
<accession>A0ABV4UPN5</accession>
<dbReference type="InterPro" id="IPR012347">
    <property type="entry name" value="Ferritin-like"/>
</dbReference>
<evidence type="ECO:0000313" key="3">
    <source>
        <dbReference type="Proteomes" id="UP001575652"/>
    </source>
</evidence>
<evidence type="ECO:0000259" key="1">
    <source>
        <dbReference type="Pfam" id="PF13794"/>
    </source>
</evidence>
<dbReference type="Proteomes" id="UP001575652">
    <property type="component" value="Unassembled WGS sequence"/>
</dbReference>
<comment type="caution">
    <text evidence="2">The sequence shown here is derived from an EMBL/GenBank/DDBJ whole genome shotgun (WGS) entry which is preliminary data.</text>
</comment>
<dbReference type="InterPro" id="IPR059125">
    <property type="entry name" value="Ferritin_actino"/>
</dbReference>
<dbReference type="CDD" id="cd00657">
    <property type="entry name" value="Ferritin_like"/>
    <property type="match status" value="1"/>
</dbReference>
<reference evidence="2 3" key="1">
    <citation type="submission" date="2024-09" db="EMBL/GenBank/DDBJ databases">
        <authorList>
            <person name="Salinas-Garcia M.A."/>
            <person name="Prieme A."/>
        </authorList>
    </citation>
    <scope>NUCLEOTIDE SEQUENCE [LARGE SCALE GENOMIC DNA]</scope>
    <source>
        <strain evidence="2 3">DSM 21081</strain>
    </source>
</reference>
<dbReference type="Pfam" id="PF13794">
    <property type="entry name" value="MiaE_2"/>
    <property type="match status" value="1"/>
</dbReference>
<dbReference type="EMBL" id="JBHDLJ010000012">
    <property type="protein sequence ID" value="MFB0835602.1"/>
    <property type="molecule type" value="Genomic_DNA"/>
</dbReference>
<proteinExistence type="predicted"/>
<organism evidence="2 3">
    <name type="scientific">Arthrobacter halodurans</name>
    <dbReference type="NCBI Taxonomy" id="516699"/>
    <lineage>
        <taxon>Bacteria</taxon>
        <taxon>Bacillati</taxon>
        <taxon>Actinomycetota</taxon>
        <taxon>Actinomycetes</taxon>
        <taxon>Micrococcales</taxon>
        <taxon>Micrococcaceae</taxon>
        <taxon>Arthrobacter</taxon>
    </lineage>
</organism>
<evidence type="ECO:0000313" key="2">
    <source>
        <dbReference type="EMBL" id="MFB0835602.1"/>
    </source>
</evidence>
<dbReference type="SUPFAM" id="SSF47240">
    <property type="entry name" value="Ferritin-like"/>
    <property type="match status" value="1"/>
</dbReference>
<feature type="domain" description="Ferritin-like" evidence="1">
    <location>
        <begin position="16"/>
        <end position="193"/>
    </location>
</feature>
<sequence>MIEYPLPVLDAATRERFETALYGLMAYRELTAFERLSSDARFSPTLADRDALARLAVEEFRHYELVRERIAAAGRDPQAAMEPFVASIDALHERTRPGDWFESLMKAYVIDSVSGDFYQAIALALDEEARVLVSEVQSIDAQTLWLRERLHDALGDDPRLGSRLALWGRRLLGEALTQARRIGDRHAFWDTLIPMPPGPERDARVAKLFARLVENHSRRMGDLGLTA</sequence>
<gene>
    <name evidence="2" type="ORF">ACETWP_13500</name>
</gene>
<protein>
    <submittedName>
        <fullName evidence="2">Ferritin-like fold-containing protein</fullName>
    </submittedName>
</protein>
<dbReference type="InterPro" id="IPR009078">
    <property type="entry name" value="Ferritin-like_SF"/>
</dbReference>
<dbReference type="Gene3D" id="1.20.1260.10">
    <property type="match status" value="1"/>
</dbReference>
<keyword evidence="3" id="KW-1185">Reference proteome</keyword>